<dbReference type="CDD" id="cd00009">
    <property type="entry name" value="AAA"/>
    <property type="match status" value="1"/>
</dbReference>
<dbReference type="RefSeq" id="WP_283407449.1">
    <property type="nucleotide sequence ID" value="NZ_FXUF01000001.1"/>
</dbReference>
<accession>A0AA45WSK3</accession>
<dbReference type="GO" id="GO:0006260">
    <property type="term" value="P:DNA replication"/>
    <property type="evidence" value="ECO:0007669"/>
    <property type="project" value="TreeGrafter"/>
</dbReference>
<dbReference type="Gene3D" id="3.40.50.300">
    <property type="entry name" value="P-loop containing nucleotide triphosphate hydrolases"/>
    <property type="match status" value="1"/>
</dbReference>
<keyword evidence="2" id="KW-0067">ATP-binding</keyword>
<evidence type="ECO:0000259" key="1">
    <source>
        <dbReference type="Pfam" id="PF01695"/>
    </source>
</evidence>
<dbReference type="SUPFAM" id="SSF52540">
    <property type="entry name" value="P-loop containing nucleoside triphosphate hydrolases"/>
    <property type="match status" value="1"/>
</dbReference>
<dbReference type="EMBL" id="FXUF01000001">
    <property type="protein sequence ID" value="SMP38323.1"/>
    <property type="molecule type" value="Genomic_DNA"/>
</dbReference>
<keyword evidence="2" id="KW-0547">Nucleotide-binding</keyword>
<dbReference type="PANTHER" id="PTHR30050:SF4">
    <property type="entry name" value="ATP-BINDING PROTEIN RV3427C IN INSERTION SEQUENCE-RELATED"/>
    <property type="match status" value="1"/>
</dbReference>
<comment type="caution">
    <text evidence="2">The sequence shown here is derived from an EMBL/GenBank/DDBJ whole genome shotgun (WGS) entry which is preliminary data.</text>
</comment>
<keyword evidence="2" id="KW-0378">Hydrolase</keyword>
<dbReference type="AlphaFoldDB" id="A0AA45WSK3"/>
<dbReference type="GO" id="GO:0004386">
    <property type="term" value="F:helicase activity"/>
    <property type="evidence" value="ECO:0007669"/>
    <property type="project" value="UniProtKB-KW"/>
</dbReference>
<sequence length="298" mass="33856">MASTLTTWTCKTSVNENIHHARKMGKTANAHDFHDTHDTCDTCGTKRTTTITILGISRKVPCVCRCQAEAQALRKRDEQRREIIRRIEKLKKYSLMDARFRNSTLAAWNDDVGCPKLKKTILRYVEAWPEMKTCNIGLMLLGNPGVGKSFAAFAVANELISRHREVVIAVSAMGLLARIRETFNRQDREAEIDIIRTLENASLLVLDDLGSEQKTDWATAMLYQIIDNRYRSGKPLLITTNLSLQQLQQKLTGYDQVVRTYDRLMEMCQPITVKGPSQRAAVARSKRDQLIQLITSET</sequence>
<dbReference type="PANTHER" id="PTHR30050">
    <property type="entry name" value="CHROMOSOMAL REPLICATION INITIATOR PROTEIN DNAA"/>
    <property type="match status" value="1"/>
</dbReference>
<dbReference type="Pfam" id="PF01695">
    <property type="entry name" value="IstB_IS21"/>
    <property type="match status" value="1"/>
</dbReference>
<protein>
    <submittedName>
        <fullName evidence="2">Phage DNA replication protein (Predicted replicative helicase loader)</fullName>
    </submittedName>
</protein>
<gene>
    <name evidence="2" type="ORF">SAMN06296020_10184</name>
</gene>
<dbReference type="GO" id="GO:0005524">
    <property type="term" value="F:ATP binding"/>
    <property type="evidence" value="ECO:0007669"/>
    <property type="project" value="InterPro"/>
</dbReference>
<keyword evidence="3" id="KW-1185">Reference proteome</keyword>
<dbReference type="NCBIfam" id="NF005992">
    <property type="entry name" value="PRK08116.1"/>
    <property type="match status" value="1"/>
</dbReference>
<dbReference type="InterPro" id="IPR027417">
    <property type="entry name" value="P-loop_NTPase"/>
</dbReference>
<reference evidence="2" key="1">
    <citation type="submission" date="2017-05" db="EMBL/GenBank/DDBJ databases">
        <authorList>
            <person name="Varghese N."/>
            <person name="Submissions S."/>
        </authorList>
    </citation>
    <scope>NUCLEOTIDE SEQUENCE</scope>
    <source>
        <strain evidence="2">Su22</strain>
    </source>
</reference>
<name>A0AA45WSK3_9CLOT</name>
<evidence type="ECO:0000313" key="2">
    <source>
        <dbReference type="EMBL" id="SMP38323.1"/>
    </source>
</evidence>
<dbReference type="Proteomes" id="UP001158066">
    <property type="component" value="Unassembled WGS sequence"/>
</dbReference>
<feature type="domain" description="IstB-like ATP-binding" evidence="1">
    <location>
        <begin position="137"/>
        <end position="280"/>
    </location>
</feature>
<proteinExistence type="predicted"/>
<keyword evidence="2" id="KW-0347">Helicase</keyword>
<organism evidence="2 3">
    <name type="scientific">Anoxynatronum buryatiense</name>
    <dbReference type="NCBI Taxonomy" id="489973"/>
    <lineage>
        <taxon>Bacteria</taxon>
        <taxon>Bacillati</taxon>
        <taxon>Bacillota</taxon>
        <taxon>Clostridia</taxon>
        <taxon>Eubacteriales</taxon>
        <taxon>Clostridiaceae</taxon>
        <taxon>Anoxynatronum</taxon>
    </lineage>
</organism>
<dbReference type="InterPro" id="IPR002611">
    <property type="entry name" value="IstB_ATP-bd"/>
</dbReference>
<evidence type="ECO:0000313" key="3">
    <source>
        <dbReference type="Proteomes" id="UP001158066"/>
    </source>
</evidence>